<name>A0A4Y1LUP8_9CAUD</name>
<organism evidence="1 2">
    <name type="scientific">Pseudomonas phage vB_PaeM_PA5oct</name>
    <dbReference type="NCBI Taxonomy" id="2163605"/>
    <lineage>
        <taxon>Viruses</taxon>
        <taxon>Duplodnaviria</taxon>
        <taxon>Heunggongvirae</taxon>
        <taxon>Uroviricota</taxon>
        <taxon>Caudoviricetes</taxon>
        <taxon>Arenbergviridae</taxon>
        <taxon>Wroclawvirus</taxon>
        <taxon>Wroclawvirus PA5oct</taxon>
    </lineage>
</organism>
<evidence type="ECO:0000313" key="2">
    <source>
        <dbReference type="Proteomes" id="UP000316733"/>
    </source>
</evidence>
<gene>
    <name evidence="1" type="ORF">EST35_0202</name>
</gene>
<protein>
    <submittedName>
        <fullName evidence="1">Structural protein</fullName>
    </submittedName>
</protein>
<evidence type="ECO:0000313" key="1">
    <source>
        <dbReference type="EMBL" id="QCG76083.1"/>
    </source>
</evidence>
<proteinExistence type="predicted"/>
<dbReference type="EMBL" id="MK797984">
    <property type="protein sequence ID" value="QCG76083.1"/>
    <property type="molecule type" value="Genomic_DNA"/>
</dbReference>
<sequence>MKSFRDYYDASKRKYSFVIKIATDEINSEQKSVLESSLVKYDILSFSNFKETPYQLNPLDFPNIPCSKVFIAEIEMVYPATPDLLRNYISKALCIKESNVLVFTSEDPRLEDAKEFVYRQSKEYKDNYKPVLGSEEIWKTEAPYGDESVKEALAAAPAKEDSYVTNNLIPAQKLDKINNKEVVVPNNNAVIGTNDYRNKR</sequence>
<keyword evidence="2" id="KW-1185">Reference proteome</keyword>
<reference evidence="2" key="1">
    <citation type="journal article" date="2020" name="bioRxiv">
        <title>Integrative omics analysis of Pseudomonas aeruginosa virus PA5oct highlights the molecular complexity of jumbo phages.</title>
        <authorList>
            <person name="Lood C."/>
            <person name="Danis-Wlodarczyk K."/>
            <person name="Blasdel B.G."/>
            <person name="Jang H.B."/>
            <person name="Vandenheuvel D."/>
            <person name="Briers Y."/>
            <person name="Noben J.-P."/>
            <person name="van Noort V."/>
            <person name="Drulis-Kawa Z."/>
            <person name="Lavigne R."/>
        </authorList>
    </citation>
    <scope>NUCLEOTIDE SEQUENCE [LARGE SCALE GENOMIC DNA]</scope>
</reference>
<accession>A0A4Y1LUP8</accession>
<dbReference type="Proteomes" id="UP000316733">
    <property type="component" value="Segment"/>
</dbReference>